<feature type="compositionally biased region" description="Polar residues" evidence="2">
    <location>
        <begin position="1705"/>
        <end position="1724"/>
    </location>
</feature>
<evidence type="ECO:0000313" key="5">
    <source>
        <dbReference type="Proteomes" id="UP001551482"/>
    </source>
</evidence>
<proteinExistence type="predicted"/>
<comment type="caution">
    <text evidence="4">The sequence shown here is derived from an EMBL/GenBank/DDBJ whole genome shotgun (WGS) entry which is preliminary data.</text>
</comment>
<feature type="region of interest" description="Disordered" evidence="2">
    <location>
        <begin position="2142"/>
        <end position="2173"/>
    </location>
</feature>
<evidence type="ECO:0000259" key="3">
    <source>
        <dbReference type="Pfam" id="PF25023"/>
    </source>
</evidence>
<gene>
    <name evidence="4" type="ORF">AB0C36_15720</name>
</gene>
<accession>A0ABV3DGR8</accession>
<reference evidence="4 5" key="1">
    <citation type="submission" date="2024-06" db="EMBL/GenBank/DDBJ databases">
        <title>The Natural Products Discovery Center: Release of the First 8490 Sequenced Strains for Exploring Actinobacteria Biosynthetic Diversity.</title>
        <authorList>
            <person name="Kalkreuter E."/>
            <person name="Kautsar S.A."/>
            <person name="Yang D."/>
            <person name="Bader C.D."/>
            <person name="Teijaro C.N."/>
            <person name="Fluegel L."/>
            <person name="Davis C.M."/>
            <person name="Simpson J.R."/>
            <person name="Lauterbach L."/>
            <person name="Steele A.D."/>
            <person name="Gui C."/>
            <person name="Meng S."/>
            <person name="Li G."/>
            <person name="Viehrig K."/>
            <person name="Ye F."/>
            <person name="Su P."/>
            <person name="Kiefer A.F."/>
            <person name="Nichols A."/>
            <person name="Cepeda A.J."/>
            <person name="Yan W."/>
            <person name="Fan B."/>
            <person name="Jiang Y."/>
            <person name="Adhikari A."/>
            <person name="Zheng C.-J."/>
            <person name="Schuster L."/>
            <person name="Cowan T.M."/>
            <person name="Smanski M.J."/>
            <person name="Chevrette M.G."/>
            <person name="De Carvalho L.P.S."/>
            <person name="Shen B."/>
        </authorList>
    </citation>
    <scope>NUCLEOTIDE SEQUENCE [LARGE SCALE GENOMIC DNA]</scope>
    <source>
        <strain evidence="4 5">NPDC048946</strain>
    </source>
</reference>
<dbReference type="Proteomes" id="UP001551482">
    <property type="component" value="Unassembled WGS sequence"/>
</dbReference>
<dbReference type="Pfam" id="PF05593">
    <property type="entry name" value="RHS_repeat"/>
    <property type="match status" value="1"/>
</dbReference>
<evidence type="ECO:0000256" key="1">
    <source>
        <dbReference type="ARBA" id="ARBA00022737"/>
    </source>
</evidence>
<dbReference type="InterPro" id="IPR022385">
    <property type="entry name" value="Rhs_assc_core"/>
</dbReference>
<dbReference type="PANTHER" id="PTHR32305">
    <property type="match status" value="1"/>
</dbReference>
<feature type="region of interest" description="Disordered" evidence="2">
    <location>
        <begin position="1641"/>
        <end position="1660"/>
    </location>
</feature>
<dbReference type="EMBL" id="JBEZFP010000034">
    <property type="protein sequence ID" value="MEU8134954.1"/>
    <property type="molecule type" value="Genomic_DNA"/>
</dbReference>
<sequence length="2224" mass="238981">MFGLGFAVRWRGFRRFADGGVREVRRPLRLIAVSTAALLTVTLVPAEAFAGRSNPARTEVELPELQKDITVPGADSTATFQMPVAPGTQEEYAPTRITPIDGGTDHIVLNAGGTQGVAPNSATTVETSSTDMQQVASLPLWVGPAQTATPSGVQASVTTTAETTTASGTWTVTVPTRAETEAAGIDGVIMKLEPSPDATPVDLKLKYETFEQLYGAGWGSRLRFVRLPECFLTTPEVAGCSEAVEVPSANNGTTNEVTASVAAPDSPVATAQADSEAVTSATASTGGAMVLAAVGGESGEAGNYKATSLQPSGKWTAGGSSGGFAWSYPITTPPTAGLKPSVSLSYSSQSVDGRTSTTNNQASWVGDGWDYHPGFIERTYRSCVDDKTGSNTTKKTGDLCWGSENAVMSLNGSTVPLVKDDASGVWKPQRDDGTRVEQKFDTTNGDDNNEYWLVTTPDGTRYHFGLNRLPGWVPGNPTTESAWTVPVFGNQADEPCHQAIYENSACDQAWRWNLDYVEDTRGNAMAMYWKQEKNWYAKAGKTDQPKPYVRGGWLDRIEYGLRNDAVYTKPAAAKVSFTVDERCLRTPEFDCSDAKFTKHSEDGLHWPDVPVDSMCKETGKCMVSGPTFWTRKWLTTITTQVATAPGANTYRPVDSFELKHNFLDAQYDTNPPAWLDSLQRTGHAPDGALASLPPVTFHANAAAMPNRQTGPEDNRPPFLRLRVAKIFTETGGGIVVTYSEPDSACVPGVTKPAPENNTTRCFPVYWAPDGQDDPTKIEWFNKYVVTQVSEEDFVTGAPRVLTRYEYLGGAAWAKDDSEFAKPGHRTWSEWRGYAHVRTITGETDSNLRTAAGRKETRYFRGMHGDPLPKDPSGNNATRSVQVNDSTGAFVADDLLPYQGTAVEVITYLENAAAPVVAVREVSIPRAQETVSRARIDLPALTAYRLGLASIRKTESISDPLQQRIVPGGPTRTTESVTLSFDSASGRPHQVEDRGLIDPANPNNPDFAGDEQCTVSTYVNSTSANIIGAVAQVRTTTGSCADAATAGPERVVSDVQTFYDGHDDLRASPLKGQVSSTRMIDGAGSTHVQTAATEYDIYGRIKRLTDASGGVTKTTYTPADSSSATLVTVTNPLLHESSSTMEPGRGQVVSTADANGLIVRTAYDPLGRQTAVWKASQHQAGAAANVRHTYVVSADRATSVKTETLRDDGTYGVTTTLYDGLLRPRQTQTEAVGPGRLITDNLYNGSGGVRRNNTAYLAAGEPGTALYIPISSTEIRTWIESTYDGLGRVTRAELWYGGAQSPSRVTEKRYGGDQTTVIPPPGGTASRTWTDVHGRTTRIDQFTNAARTTYSSTTYAYDIRGDRIRATDPAGNIWKWKFDARGLMVESEDPDKGITTFSYDNGGRLIGSTDARGNTLATTYDAVGRKTTLRASDRYGPKLAEWFYDTAPGGIGQLAKSVRYDGADQYVNAVTGYDREYRPLGTAVTIPDSAGALKGTYTTTQTYTLTGKVAEVSLPSAGGLPTERVVTRYSSDGLPISTSGHSWYTSDVIYSPYGEVLRTQSGAAPTRLWTTATYDEHTGQILSSTTHREAGPYLVGETRYRYDKADNLTSINERTPGPNGGIVEDFQCFAFDTLRRMTEAWTSTNQCSTGPTTGPSGSVGGPDAYWTSYTFDALGNRLTEKSHAPNGDTAADSLRTYTYPPAPSGNKHQVSSVASSGQTPSTGSYTYDAAGNTRSRTINGREQQLLWDTEGRLERVSEDSDNTEYIYDADGNRLIGRTASSAGTVSTLSLGHTEVIAWSDGTITAERYYGHPGAPTAVRTSGPQGTLTFLITDHHGTATTAVGASAGMPVLRRKSMPFGQQRGQVPNVWPGTRGFVGGKTDTSTGLTHLGAREYDPGLGRFISVDPIIDITDPLQMQGYGYANNNPVSLSDPTGRSWFDSIVDSINEVASRAIDQSNNKQISMGMRNTPGTVDTPAGPKSVIYDGNGVPHKIATDGDNDHSRAAFAYLQEELKNSGRSLNAGNGYQLFYQEDAKPLVPKGYVRDANGNRVITGTTSDFILVEWRNGKIVNVLSMDATTTKPGTSVTHSAQTVTGKLPENSKHQAHAVVFVSADLNQARELHAHLGGDPRVRIIVPDGSFDSGSWASQFNGPENPRAKPPTKGGGAASGPVLRGPGRLNTLNGVGAGILWIDNVYKYGVVDGSVETFLNVVDPFCLVSCPKPREWA</sequence>
<organism evidence="4 5">
    <name type="scientific">Streptodolium elevatio</name>
    <dbReference type="NCBI Taxonomy" id="3157996"/>
    <lineage>
        <taxon>Bacteria</taxon>
        <taxon>Bacillati</taxon>
        <taxon>Actinomycetota</taxon>
        <taxon>Actinomycetes</taxon>
        <taxon>Kitasatosporales</taxon>
        <taxon>Streptomycetaceae</taxon>
        <taxon>Streptodolium</taxon>
    </lineage>
</organism>
<dbReference type="PANTHER" id="PTHR32305:SF17">
    <property type="entry name" value="TRNA NUCLEASE WAPA"/>
    <property type="match status" value="1"/>
</dbReference>
<keyword evidence="1" id="KW-0677">Repeat</keyword>
<protein>
    <submittedName>
        <fullName evidence="4">RHS repeat-associated core domain-containing protein</fullName>
    </submittedName>
</protein>
<evidence type="ECO:0000313" key="4">
    <source>
        <dbReference type="EMBL" id="MEU8134954.1"/>
    </source>
</evidence>
<dbReference type="NCBIfam" id="TIGR03696">
    <property type="entry name" value="Rhs_assc_core"/>
    <property type="match status" value="1"/>
</dbReference>
<evidence type="ECO:0000256" key="2">
    <source>
        <dbReference type="SAM" id="MobiDB-lite"/>
    </source>
</evidence>
<feature type="region of interest" description="Disordered" evidence="2">
    <location>
        <begin position="1302"/>
        <end position="1326"/>
    </location>
</feature>
<name>A0ABV3DGR8_9ACTN</name>
<dbReference type="InterPro" id="IPR031325">
    <property type="entry name" value="RHS_repeat"/>
</dbReference>
<dbReference type="RefSeq" id="WP_358354071.1">
    <property type="nucleotide sequence ID" value="NZ_JBEZFP010000034.1"/>
</dbReference>
<dbReference type="InterPro" id="IPR050708">
    <property type="entry name" value="T6SS_VgrG/RHS"/>
</dbReference>
<dbReference type="InterPro" id="IPR056823">
    <property type="entry name" value="TEN-like_YD-shell"/>
</dbReference>
<feature type="domain" description="Teneurin-like YD-shell" evidence="3">
    <location>
        <begin position="1721"/>
        <end position="1926"/>
    </location>
</feature>
<feature type="region of interest" description="Disordered" evidence="2">
    <location>
        <begin position="1679"/>
        <end position="1731"/>
    </location>
</feature>
<dbReference type="Gene3D" id="2.180.10.10">
    <property type="entry name" value="RHS repeat-associated core"/>
    <property type="match status" value="2"/>
</dbReference>
<keyword evidence="5" id="KW-1185">Reference proteome</keyword>
<dbReference type="NCBIfam" id="TIGR01643">
    <property type="entry name" value="YD_repeat_2x"/>
    <property type="match status" value="2"/>
</dbReference>
<dbReference type="Pfam" id="PF25023">
    <property type="entry name" value="TEN_YD-shell"/>
    <property type="match status" value="1"/>
</dbReference>
<dbReference type="InterPro" id="IPR006530">
    <property type="entry name" value="YD"/>
</dbReference>